<comment type="caution">
    <text evidence="1">The sequence shown here is derived from an EMBL/GenBank/DDBJ whole genome shotgun (WGS) entry which is preliminary data.</text>
</comment>
<evidence type="ECO:0000313" key="2">
    <source>
        <dbReference type="Proteomes" id="UP001154322"/>
    </source>
</evidence>
<organism evidence="1 2">
    <name type="scientific">Paenibacillus melissococcoides</name>
    <dbReference type="NCBI Taxonomy" id="2912268"/>
    <lineage>
        <taxon>Bacteria</taxon>
        <taxon>Bacillati</taxon>
        <taxon>Bacillota</taxon>
        <taxon>Bacilli</taxon>
        <taxon>Bacillales</taxon>
        <taxon>Paenibacillaceae</taxon>
        <taxon>Paenibacillus</taxon>
    </lineage>
</organism>
<name>A0ABN8UE43_9BACL</name>
<dbReference type="EMBL" id="CALYLO010000008">
    <property type="protein sequence ID" value="CAH8247776.1"/>
    <property type="molecule type" value="Genomic_DNA"/>
</dbReference>
<dbReference type="Proteomes" id="UP001154322">
    <property type="component" value="Unassembled WGS sequence"/>
</dbReference>
<reference evidence="1" key="1">
    <citation type="submission" date="2022-06" db="EMBL/GenBank/DDBJ databases">
        <authorList>
            <person name="Dietemann V."/>
            <person name="Ory F."/>
            <person name="Dainat B."/>
            <person name="Oberhansli S."/>
        </authorList>
    </citation>
    <scope>NUCLEOTIDE SEQUENCE</scope>
    <source>
        <strain evidence="1">Ena-SAMPLE-TAB-26-04-2022-14:26:32:270-5432</strain>
    </source>
</reference>
<dbReference type="RefSeq" id="WP_249725684.1">
    <property type="nucleotide sequence ID" value="NZ_AP031286.1"/>
</dbReference>
<accession>A0ABN8UE43</accession>
<proteinExistence type="predicted"/>
<evidence type="ECO:0008006" key="3">
    <source>
        <dbReference type="Google" id="ProtNLM"/>
    </source>
</evidence>
<protein>
    <recommendedName>
        <fullName evidence="3">YwqJ-like deaminase</fullName>
    </recommendedName>
</protein>
<keyword evidence="2" id="KW-1185">Reference proteome</keyword>
<sequence>MGNEASDAFRNAGNGLKESLDGLKSKLDNVMRSSSGGGMGHAKLPSEEELRNAVTEWSGMQKKLASYISKRKMDQFNTATVIYDARTGKYYYGLNKGVDLSGDAKNPVLFGTKDEPGLLPKDSLNDYRVGNCAEVDAANQALNDGAYLSDLYFYTVKVTPNEFGAAKTACENCTFTFQGNAADALSGWFKGD</sequence>
<gene>
    <name evidence="1" type="ORF">WJ0W_005033</name>
</gene>
<evidence type="ECO:0000313" key="1">
    <source>
        <dbReference type="EMBL" id="CAH8247776.1"/>
    </source>
</evidence>